<protein>
    <submittedName>
        <fullName evidence="1">Uncharacterized protein</fullName>
    </submittedName>
</protein>
<name>A0A820B204_9BILA</name>
<proteinExistence type="predicted"/>
<reference evidence="1" key="1">
    <citation type="submission" date="2021-02" db="EMBL/GenBank/DDBJ databases">
        <authorList>
            <person name="Nowell W R."/>
        </authorList>
    </citation>
    <scope>NUCLEOTIDE SEQUENCE</scope>
</reference>
<organism evidence="1 2">
    <name type="scientific">Adineta steineri</name>
    <dbReference type="NCBI Taxonomy" id="433720"/>
    <lineage>
        <taxon>Eukaryota</taxon>
        <taxon>Metazoa</taxon>
        <taxon>Spiralia</taxon>
        <taxon>Gnathifera</taxon>
        <taxon>Rotifera</taxon>
        <taxon>Eurotatoria</taxon>
        <taxon>Bdelloidea</taxon>
        <taxon>Adinetida</taxon>
        <taxon>Adinetidae</taxon>
        <taxon>Adineta</taxon>
    </lineage>
</organism>
<gene>
    <name evidence="1" type="ORF">KXQ929_LOCUS39593</name>
</gene>
<dbReference type="EMBL" id="CAJOBB010007687">
    <property type="protein sequence ID" value="CAF4192219.1"/>
    <property type="molecule type" value="Genomic_DNA"/>
</dbReference>
<sequence>MLGSPDEMKREDAVSSLISSIQNLEVQGQEQLIIRTNQGEQIRLERFEKSAPSAVTQNIFN</sequence>
<evidence type="ECO:0000313" key="1">
    <source>
        <dbReference type="EMBL" id="CAF4192219.1"/>
    </source>
</evidence>
<dbReference type="AlphaFoldDB" id="A0A820B204"/>
<accession>A0A820B204</accession>
<dbReference type="Proteomes" id="UP000663868">
    <property type="component" value="Unassembled WGS sequence"/>
</dbReference>
<comment type="caution">
    <text evidence="1">The sequence shown here is derived from an EMBL/GenBank/DDBJ whole genome shotgun (WGS) entry which is preliminary data.</text>
</comment>
<evidence type="ECO:0000313" key="2">
    <source>
        <dbReference type="Proteomes" id="UP000663868"/>
    </source>
</evidence>